<feature type="transmembrane region" description="Helical" evidence="1">
    <location>
        <begin position="59"/>
        <end position="80"/>
    </location>
</feature>
<dbReference type="PANTHER" id="PTHR38446">
    <property type="entry name" value="BLL0914 PROTEIN"/>
    <property type="match status" value="1"/>
</dbReference>
<feature type="transmembrane region" description="Helical" evidence="1">
    <location>
        <begin position="109"/>
        <end position="129"/>
    </location>
</feature>
<comment type="caution">
    <text evidence="2">The sequence shown here is derived from an EMBL/GenBank/DDBJ whole genome shotgun (WGS) entry which is preliminary data.</text>
</comment>
<keyword evidence="1" id="KW-1133">Transmembrane helix</keyword>
<dbReference type="Proteomes" id="UP001260072">
    <property type="component" value="Unassembled WGS sequence"/>
</dbReference>
<evidence type="ECO:0000313" key="3">
    <source>
        <dbReference type="Proteomes" id="UP001260072"/>
    </source>
</evidence>
<organism evidence="2 3">
    <name type="scientific">Agromyces indicus</name>
    <dbReference type="NCBI Taxonomy" id="758919"/>
    <lineage>
        <taxon>Bacteria</taxon>
        <taxon>Bacillati</taxon>
        <taxon>Actinomycetota</taxon>
        <taxon>Actinomycetes</taxon>
        <taxon>Micrococcales</taxon>
        <taxon>Microbacteriaceae</taxon>
        <taxon>Agromyces</taxon>
    </lineage>
</organism>
<keyword evidence="1" id="KW-0812">Transmembrane</keyword>
<proteinExistence type="predicted"/>
<evidence type="ECO:0000313" key="2">
    <source>
        <dbReference type="EMBL" id="MDR5690871.1"/>
    </source>
</evidence>
<dbReference type="InterPro" id="IPR009732">
    <property type="entry name" value="DUF1304"/>
</dbReference>
<dbReference type="PANTHER" id="PTHR38446:SF1">
    <property type="entry name" value="BLL0914 PROTEIN"/>
    <property type="match status" value="1"/>
</dbReference>
<reference evidence="3" key="1">
    <citation type="submission" date="2023-07" db="EMBL/GenBank/DDBJ databases">
        <title>Description of three actinobacteria isolated from air of manufacturing shop in a pharmaceutical factory.</title>
        <authorList>
            <person name="Zhang D.-F."/>
        </authorList>
    </citation>
    <scope>NUCLEOTIDE SEQUENCE [LARGE SCALE GENOMIC DNA]</scope>
    <source>
        <strain evidence="3">CCTCC AB 2011122</strain>
    </source>
</reference>
<accession>A0ABU1FGH6</accession>
<keyword evidence="3" id="KW-1185">Reference proteome</keyword>
<dbReference type="EMBL" id="JAVKGS010000001">
    <property type="protein sequence ID" value="MDR5690871.1"/>
    <property type="molecule type" value="Genomic_DNA"/>
</dbReference>
<feature type="transmembrane region" description="Helical" evidence="1">
    <location>
        <begin position="86"/>
        <end position="102"/>
    </location>
</feature>
<dbReference type="Pfam" id="PF06993">
    <property type="entry name" value="DUF1304"/>
    <property type="match status" value="1"/>
</dbReference>
<feature type="transmembrane region" description="Helical" evidence="1">
    <location>
        <begin position="6"/>
        <end position="25"/>
    </location>
</feature>
<keyword evidence="1" id="KW-0472">Membrane</keyword>
<protein>
    <submittedName>
        <fullName evidence="2">DUF1304 domain-containing protein</fullName>
    </submittedName>
</protein>
<sequence>MGFLQVAATIVVVLAALLHVWIFVLESIRWSHPSTWRAFGVRTPEQAEVLRPMAYNQGFYNLFLAVGALGGLALLFWAGLPYAGRALVLFTTASMSAAAVVLTTTGPGYLRPALIQGTLPLIGFVLFLFV</sequence>
<evidence type="ECO:0000256" key="1">
    <source>
        <dbReference type="SAM" id="Phobius"/>
    </source>
</evidence>
<gene>
    <name evidence="2" type="ORF">RH861_02220</name>
</gene>
<name>A0ABU1FGH6_9MICO</name>
<dbReference type="RefSeq" id="WP_310519556.1">
    <property type="nucleotide sequence ID" value="NZ_BAABBS010000004.1"/>
</dbReference>